<dbReference type="InterPro" id="IPR009291">
    <property type="entry name" value="Vps62"/>
</dbReference>
<accession>A0AAQ3JVH0</accession>
<dbReference type="Proteomes" id="UP001327560">
    <property type="component" value="Chromosome 2"/>
</dbReference>
<evidence type="ECO:0000313" key="3">
    <source>
        <dbReference type="Proteomes" id="UP001327560"/>
    </source>
</evidence>
<dbReference type="Pfam" id="PF06101">
    <property type="entry name" value="Vps62"/>
    <property type="match status" value="1"/>
</dbReference>
<dbReference type="AlphaFoldDB" id="A0AAQ3JVH0"/>
<keyword evidence="3" id="KW-1185">Reference proteome</keyword>
<sequence length="549" mass="59564">MGNCINLSLSKKMEQPLPVEADFKLPAPLPSWPPGGEFAKGRIDLGGLEVCQVSTFEQVWVTREGGEDGLGAAFFKPSPIPDGFSALGYYAQPNNRPLFGWVLAGRPTDDDGASLAKPVDYSLVWSSESSSVKQDVHGYFWLPTPPEGYRAVGLVVTTSPEKPALDEVRCVRSDLTDEAENDANIWSTDGFSVDVSRPVSRGINASGVMAGTFSAQATGAASASTLACLKNTASNLTSMPNLAQVDALMSAYSPWIYFHPDEEYLPSSVSWFFDNGALLYQKGNQIPTPIDSNGGNLPQGGSNDGEYWIDLAAEDGQKEKLKKGDISVTKLYLHIKPMLGATFTDVAIWLFYPFNGPARAKVSFVNLKLGKIGQHVGDWEHVTLRISNFTGELWKVYFAEHSGGTWVDASQLEFQEGNNKPVGYASLHGHAMYAKPGMVLQGNTKLGIGIRNDTATGQGIDSGKSFEVVAAEYLGAAAGTEPPWLNYMREWGPKIKYDIAKELKSVEKWLPGKMKSAFESVIEGLPDEVLGEEGPTGPKDKNSWQNDEK</sequence>
<name>A0AAQ3JVH0_9LILI</name>
<feature type="compositionally biased region" description="Basic and acidic residues" evidence="1">
    <location>
        <begin position="538"/>
        <end position="549"/>
    </location>
</feature>
<evidence type="ECO:0008006" key="4">
    <source>
        <dbReference type="Google" id="ProtNLM"/>
    </source>
</evidence>
<proteinExistence type="predicted"/>
<organism evidence="2 3">
    <name type="scientific">Canna indica</name>
    <name type="common">Indian-shot</name>
    <dbReference type="NCBI Taxonomy" id="4628"/>
    <lineage>
        <taxon>Eukaryota</taxon>
        <taxon>Viridiplantae</taxon>
        <taxon>Streptophyta</taxon>
        <taxon>Embryophyta</taxon>
        <taxon>Tracheophyta</taxon>
        <taxon>Spermatophyta</taxon>
        <taxon>Magnoliopsida</taxon>
        <taxon>Liliopsida</taxon>
        <taxon>Zingiberales</taxon>
        <taxon>Cannaceae</taxon>
        <taxon>Canna</taxon>
    </lineage>
</organism>
<evidence type="ECO:0000313" key="2">
    <source>
        <dbReference type="EMBL" id="WOK97144.1"/>
    </source>
</evidence>
<dbReference type="EMBL" id="CP136891">
    <property type="protein sequence ID" value="WOK97144.1"/>
    <property type="molecule type" value="Genomic_DNA"/>
</dbReference>
<dbReference type="PANTHER" id="PTHR48152">
    <property type="entry name" value="F1C9.34 PROTEIN"/>
    <property type="match status" value="1"/>
</dbReference>
<feature type="region of interest" description="Disordered" evidence="1">
    <location>
        <begin position="526"/>
        <end position="549"/>
    </location>
</feature>
<gene>
    <name evidence="2" type="ORF">Cni_G05852</name>
</gene>
<protein>
    <recommendedName>
        <fullName evidence="4">Vacuolar protein sorting-associated protein 62</fullName>
    </recommendedName>
</protein>
<evidence type="ECO:0000256" key="1">
    <source>
        <dbReference type="SAM" id="MobiDB-lite"/>
    </source>
</evidence>
<reference evidence="2 3" key="1">
    <citation type="submission" date="2023-10" db="EMBL/GenBank/DDBJ databases">
        <title>Chromosome-scale genome assembly provides insights into flower coloration mechanisms of Canna indica.</title>
        <authorList>
            <person name="Li C."/>
        </authorList>
    </citation>
    <scope>NUCLEOTIDE SEQUENCE [LARGE SCALE GENOMIC DNA]</scope>
    <source>
        <tissue evidence="2">Flower</tissue>
    </source>
</reference>
<dbReference type="PANTHER" id="PTHR48152:SF3">
    <property type="entry name" value="DUF946 FAMILY PROTEIN (DUF946)"/>
    <property type="match status" value="1"/>
</dbReference>